<dbReference type="PANTHER" id="PTHR36566">
    <property type="entry name" value="NICKEL INSERTION PROTEIN-RELATED"/>
    <property type="match status" value="1"/>
</dbReference>
<dbReference type="GO" id="GO:0016829">
    <property type="term" value="F:lyase activity"/>
    <property type="evidence" value="ECO:0007669"/>
    <property type="project" value="UniProtKB-KW"/>
</dbReference>
<keyword evidence="2 3" id="KW-0456">Lyase</keyword>
<evidence type="ECO:0000313" key="4">
    <source>
        <dbReference type="Proteomes" id="UP001551011"/>
    </source>
</evidence>
<dbReference type="HAMAP" id="MF_01074">
    <property type="entry name" value="LarC"/>
    <property type="match status" value="1"/>
</dbReference>
<dbReference type="EC" id="4.99.1.12" evidence="2"/>
<keyword evidence="1 2" id="KW-0533">Nickel</keyword>
<comment type="function">
    <text evidence="2">Involved in the biosynthesis of a nickel-pincer cofactor ((SCS)Ni(II) pincer complex). Binds Ni(2+), and functions in nickel delivery to pyridinium-3,5-bisthiocarboxylic acid mononucleotide (P2TMN), to form the mature cofactor. Is thus probably required for the activation of nickel-pincer cofactor-dependent enzymes.</text>
</comment>
<dbReference type="EMBL" id="JBFAEG010000037">
    <property type="protein sequence ID" value="MEU5712538.1"/>
    <property type="molecule type" value="Genomic_DNA"/>
</dbReference>
<accession>A0ABV3AKT3</accession>
<gene>
    <name evidence="2 3" type="primary">larC</name>
    <name evidence="3" type="ORF">AB0H04_37890</name>
</gene>
<evidence type="ECO:0000313" key="3">
    <source>
        <dbReference type="EMBL" id="MEU5712538.1"/>
    </source>
</evidence>
<dbReference type="Gene3D" id="3.30.70.1380">
    <property type="entry name" value="Transcriptional regulatory protein pf0864 domain like"/>
    <property type="match status" value="1"/>
</dbReference>
<evidence type="ECO:0000256" key="1">
    <source>
        <dbReference type="ARBA" id="ARBA00022596"/>
    </source>
</evidence>
<dbReference type="PANTHER" id="PTHR36566:SF1">
    <property type="entry name" value="PYRIDINIUM-3,5-BISTHIOCARBOXYLIC ACID MONONUCLEOTIDE NICKEL INSERTION PROTEIN"/>
    <property type="match status" value="1"/>
</dbReference>
<dbReference type="RefSeq" id="WP_030655825.1">
    <property type="nucleotide sequence ID" value="NZ_JBFAEG010000037.1"/>
</dbReference>
<dbReference type="Pfam" id="PF01969">
    <property type="entry name" value="Ni_insertion"/>
    <property type="match status" value="1"/>
</dbReference>
<evidence type="ECO:0000256" key="2">
    <source>
        <dbReference type="HAMAP-Rule" id="MF_01074"/>
    </source>
</evidence>
<sequence>MICWVNPFTGLAGDMLLAALIDAGAPLDRIRSAVAATGLTGWNLTAERITDHGLAATRVQVEVTDPHTERRAAEVLEMAARAAPRPVAALATAAVTAIAEAEGRLHDADPADVHLHELGGHDTLVDIVGSAAALHALGVTDVVSAPLPLGRGRVEAAHGVLPCPAPATLALLAGAAVTGSDLPGETVTPTGAALLHAAGARYGPPPPMTLDATGYGSGTRRLPDRPNVVSVSLGSPLPSAPDEDVVVLETNLDDVTGELLGHVITRALDAGALDAWTTPAVMKKGRPAQVLHVLTSPHQERRLRDLLLSETGALGIRRVGATRTTLPRAFETVEVDGHPIRVKHGPYAAKPEHDDVVAAAAALGLSLRAVAVRALRLSRAGTMTTNQEEERAQ</sequence>
<name>A0ABV3AKT3_9ACTN</name>
<keyword evidence="4" id="KW-1185">Reference proteome</keyword>
<organism evidence="3 4">
    <name type="scientific">Streptomyces flaveolus</name>
    <dbReference type="NCBI Taxonomy" id="67297"/>
    <lineage>
        <taxon>Bacteria</taxon>
        <taxon>Bacillati</taxon>
        <taxon>Actinomycetota</taxon>
        <taxon>Actinomycetes</taxon>
        <taxon>Kitasatosporales</taxon>
        <taxon>Streptomycetaceae</taxon>
        <taxon>Streptomyces</taxon>
    </lineage>
</organism>
<dbReference type="NCBIfam" id="TIGR00299">
    <property type="entry name" value="nickel pincer cofactor biosynthesis protein LarC"/>
    <property type="match status" value="1"/>
</dbReference>
<comment type="similarity">
    <text evidence="2">Belongs to the LarC family.</text>
</comment>
<protein>
    <recommendedName>
        <fullName evidence="2">Pyridinium-3,5-bisthiocarboxylic acid mononucleotide nickel insertion protein</fullName>
        <shortName evidence="2">P2TMN nickel insertion protein</shortName>
        <ecNumber evidence="2">4.99.1.12</ecNumber>
    </recommendedName>
    <alternativeName>
        <fullName evidence="2">Nickel-pincer cofactor biosynthesis protein LarC</fullName>
    </alternativeName>
</protein>
<dbReference type="Proteomes" id="UP001551011">
    <property type="component" value="Unassembled WGS sequence"/>
</dbReference>
<proteinExistence type="inferred from homology"/>
<comment type="catalytic activity">
    <reaction evidence="2">
        <text>Ni(II)-pyridinium-3,5-bisthiocarboxylate mononucleotide = pyridinium-3,5-bisthiocarboxylate mononucleotide + Ni(2+)</text>
        <dbReference type="Rhea" id="RHEA:54784"/>
        <dbReference type="ChEBI" id="CHEBI:49786"/>
        <dbReference type="ChEBI" id="CHEBI:137372"/>
        <dbReference type="ChEBI" id="CHEBI:137373"/>
        <dbReference type="EC" id="4.99.1.12"/>
    </reaction>
</comment>
<comment type="caution">
    <text evidence="3">The sequence shown here is derived from an EMBL/GenBank/DDBJ whole genome shotgun (WGS) entry which is preliminary data.</text>
</comment>
<dbReference type="InterPro" id="IPR002822">
    <property type="entry name" value="Ni_insertion"/>
</dbReference>
<reference evidence="3 4" key="1">
    <citation type="submission" date="2024-06" db="EMBL/GenBank/DDBJ databases">
        <title>The Natural Products Discovery Center: Release of the First 8490 Sequenced Strains for Exploring Actinobacteria Biosynthetic Diversity.</title>
        <authorList>
            <person name="Kalkreuter E."/>
            <person name="Kautsar S.A."/>
            <person name="Yang D."/>
            <person name="Bader C.D."/>
            <person name="Teijaro C.N."/>
            <person name="Fluegel L."/>
            <person name="Davis C.M."/>
            <person name="Simpson J.R."/>
            <person name="Lauterbach L."/>
            <person name="Steele A.D."/>
            <person name="Gui C."/>
            <person name="Meng S."/>
            <person name="Li G."/>
            <person name="Viehrig K."/>
            <person name="Ye F."/>
            <person name="Su P."/>
            <person name="Kiefer A.F."/>
            <person name="Nichols A."/>
            <person name="Cepeda A.J."/>
            <person name="Yan W."/>
            <person name="Fan B."/>
            <person name="Jiang Y."/>
            <person name="Adhikari A."/>
            <person name="Zheng C.-J."/>
            <person name="Schuster L."/>
            <person name="Cowan T.M."/>
            <person name="Smanski M.J."/>
            <person name="Chevrette M.G."/>
            <person name="De Carvalho L.P.S."/>
            <person name="Shen B."/>
        </authorList>
    </citation>
    <scope>NUCLEOTIDE SEQUENCE [LARGE SCALE GENOMIC DNA]</scope>
    <source>
        <strain evidence="3 4">NPDC020594</strain>
    </source>
</reference>